<evidence type="ECO:0000256" key="3">
    <source>
        <dbReference type="ARBA" id="ARBA00023163"/>
    </source>
</evidence>
<dbReference type="InterPro" id="IPR036390">
    <property type="entry name" value="WH_DNA-bd_sf"/>
</dbReference>
<keyword evidence="3" id="KW-0804">Transcription</keyword>
<name>A0A2L2L7M3_AGRTU</name>
<evidence type="ECO:0000313" key="5">
    <source>
        <dbReference type="EMBL" id="AVH40312.1"/>
    </source>
</evidence>
<dbReference type="InterPro" id="IPR011991">
    <property type="entry name" value="ArsR-like_HTH"/>
</dbReference>
<keyword evidence="2" id="KW-0238">DNA-binding</keyword>
<proteinExistence type="predicted"/>
<dbReference type="GO" id="GO:0003677">
    <property type="term" value="F:DNA binding"/>
    <property type="evidence" value="ECO:0007669"/>
    <property type="project" value="UniProtKB-KW"/>
</dbReference>
<dbReference type="Gene3D" id="1.10.10.10">
    <property type="entry name" value="Winged helix-like DNA-binding domain superfamily/Winged helix DNA-binding domain"/>
    <property type="match status" value="1"/>
</dbReference>
<dbReference type="SUPFAM" id="SSF46785">
    <property type="entry name" value="Winged helix' DNA-binding domain"/>
    <property type="match status" value="1"/>
</dbReference>
<dbReference type="CDD" id="cd00090">
    <property type="entry name" value="HTH_ARSR"/>
    <property type="match status" value="1"/>
</dbReference>
<dbReference type="PROSITE" id="PS51118">
    <property type="entry name" value="HTH_HXLR"/>
    <property type="match status" value="1"/>
</dbReference>
<organism evidence="5 6">
    <name type="scientific">Agrobacterium tumefaciens</name>
    <dbReference type="NCBI Taxonomy" id="358"/>
    <lineage>
        <taxon>Bacteria</taxon>
        <taxon>Pseudomonadati</taxon>
        <taxon>Pseudomonadota</taxon>
        <taxon>Alphaproteobacteria</taxon>
        <taxon>Hyphomicrobiales</taxon>
        <taxon>Rhizobiaceae</taxon>
        <taxon>Rhizobium/Agrobacterium group</taxon>
        <taxon>Agrobacterium</taxon>
        <taxon>Agrobacterium tumefaciens complex</taxon>
    </lineage>
</organism>
<dbReference type="Pfam" id="PF01638">
    <property type="entry name" value="HxlR"/>
    <property type="match status" value="1"/>
</dbReference>
<dbReference type="GO" id="GO:0006355">
    <property type="term" value="P:regulation of DNA-templated transcription"/>
    <property type="evidence" value="ECO:0007669"/>
    <property type="project" value="UniProtKB-ARBA"/>
</dbReference>
<gene>
    <name evidence="5" type="ORF">At1D1609_02560</name>
</gene>
<dbReference type="InterPro" id="IPR002577">
    <property type="entry name" value="HTH_HxlR"/>
</dbReference>
<dbReference type="RefSeq" id="WP_104679211.1">
    <property type="nucleotide sequence ID" value="NZ_CP026924.1"/>
</dbReference>
<dbReference type="PANTHER" id="PTHR33204">
    <property type="entry name" value="TRANSCRIPTIONAL REGULATOR, MARR FAMILY"/>
    <property type="match status" value="1"/>
</dbReference>
<evidence type="ECO:0000256" key="1">
    <source>
        <dbReference type="ARBA" id="ARBA00023015"/>
    </source>
</evidence>
<dbReference type="PANTHER" id="PTHR33204:SF39">
    <property type="entry name" value="TRANSCRIPTIONAL REGULATORY PROTEIN"/>
    <property type="match status" value="1"/>
</dbReference>
<feature type="domain" description="HTH hxlR-type" evidence="4">
    <location>
        <begin position="6"/>
        <end position="111"/>
    </location>
</feature>
<dbReference type="AlphaFoldDB" id="A0A2L2L7M3"/>
<evidence type="ECO:0000313" key="6">
    <source>
        <dbReference type="Proteomes" id="UP000237717"/>
    </source>
</evidence>
<dbReference type="Proteomes" id="UP000237717">
    <property type="component" value="Chromosome I"/>
</dbReference>
<protein>
    <submittedName>
        <fullName evidence="5">MarR family transcriptional regulator</fullName>
    </submittedName>
</protein>
<dbReference type="EMBL" id="CP026924">
    <property type="protein sequence ID" value="AVH40312.1"/>
    <property type="molecule type" value="Genomic_DNA"/>
</dbReference>
<reference evidence="5 6" key="1">
    <citation type="submission" date="2018-02" db="EMBL/GenBank/DDBJ databases">
        <title>Complete genome sequence of Agrobacterium tumefaciens 1D1609.</title>
        <authorList>
            <person name="Cho S.-T."/>
            <person name="Haryono M."/>
            <person name="Chang H.-H."/>
            <person name="Santos M.N."/>
            <person name="Lai E.-M."/>
            <person name="Kuo C.-H."/>
        </authorList>
    </citation>
    <scope>NUCLEOTIDE SEQUENCE [LARGE SCALE GENOMIC DNA]</scope>
    <source>
        <strain evidence="5 6">1D1609</strain>
    </source>
</reference>
<sequence>MADALCPTEYSDHLSRMILDQIADKWSILIIAALCSGPMRFNGLKRQLNGVTQKALTQTLRRLERLGLIERRVFPVSPVAVEYSVTPLGESLKAPFQAIFQWSVAHGPEIEAAKQRFDRERDGA</sequence>
<dbReference type="InterPro" id="IPR036388">
    <property type="entry name" value="WH-like_DNA-bd_sf"/>
</dbReference>
<evidence type="ECO:0000259" key="4">
    <source>
        <dbReference type="PROSITE" id="PS51118"/>
    </source>
</evidence>
<accession>A0A2L2L7M3</accession>
<keyword evidence="1" id="KW-0805">Transcription regulation</keyword>
<evidence type="ECO:0000256" key="2">
    <source>
        <dbReference type="ARBA" id="ARBA00023125"/>
    </source>
</evidence>